<organism evidence="5 6">
    <name type="scientific">Candidatus Paenalcaligenes intestinipullorum</name>
    <dbReference type="NCBI Taxonomy" id="2838718"/>
    <lineage>
        <taxon>Bacteria</taxon>
        <taxon>Pseudomonadati</taxon>
        <taxon>Pseudomonadota</taxon>
        <taxon>Betaproteobacteria</taxon>
        <taxon>Burkholderiales</taxon>
        <taxon>Alcaligenaceae</taxon>
        <taxon>Paenalcaligenes</taxon>
    </lineage>
</organism>
<evidence type="ECO:0000256" key="3">
    <source>
        <dbReference type="SAM" id="MobiDB-lite"/>
    </source>
</evidence>
<comment type="caution">
    <text evidence="5">The sequence shown here is derived from an EMBL/GenBank/DDBJ whole genome shotgun (WGS) entry which is preliminary data.</text>
</comment>
<dbReference type="Pfam" id="PF01985">
    <property type="entry name" value="CRS1_YhbY"/>
    <property type="match status" value="1"/>
</dbReference>
<evidence type="ECO:0000256" key="2">
    <source>
        <dbReference type="PROSITE-ProRule" id="PRU00626"/>
    </source>
</evidence>
<dbReference type="SUPFAM" id="SSF75471">
    <property type="entry name" value="YhbY-like"/>
    <property type="match status" value="1"/>
</dbReference>
<dbReference type="EMBL" id="DWUQ01000048">
    <property type="protein sequence ID" value="HJD43895.1"/>
    <property type="molecule type" value="Genomic_DNA"/>
</dbReference>
<keyword evidence="1 2" id="KW-0694">RNA-binding</keyword>
<dbReference type="SMART" id="SM01103">
    <property type="entry name" value="CRS1_YhbY"/>
    <property type="match status" value="1"/>
</dbReference>
<feature type="domain" description="CRM" evidence="4">
    <location>
        <begin position="4"/>
        <end position="100"/>
    </location>
</feature>
<dbReference type="GO" id="GO:0003723">
    <property type="term" value="F:RNA binding"/>
    <property type="evidence" value="ECO:0007669"/>
    <property type="project" value="UniProtKB-UniRule"/>
</dbReference>
<gene>
    <name evidence="5" type="ORF">H9906_02560</name>
</gene>
<evidence type="ECO:0000313" key="5">
    <source>
        <dbReference type="EMBL" id="HJD43895.1"/>
    </source>
</evidence>
<name>A0A9D2RFH7_9BURK</name>
<dbReference type="InterPro" id="IPR051925">
    <property type="entry name" value="RNA-binding_domain"/>
</dbReference>
<dbReference type="PANTHER" id="PTHR40065:SF3">
    <property type="entry name" value="RNA-BINDING PROTEIN YHBY"/>
    <property type="match status" value="1"/>
</dbReference>
<reference evidence="5" key="1">
    <citation type="journal article" date="2021" name="PeerJ">
        <title>Extensive microbial diversity within the chicken gut microbiome revealed by metagenomics and culture.</title>
        <authorList>
            <person name="Gilroy R."/>
            <person name="Ravi A."/>
            <person name="Getino M."/>
            <person name="Pursley I."/>
            <person name="Horton D.L."/>
            <person name="Alikhan N.F."/>
            <person name="Baker D."/>
            <person name="Gharbi K."/>
            <person name="Hall N."/>
            <person name="Watson M."/>
            <person name="Adriaenssens E.M."/>
            <person name="Foster-Nyarko E."/>
            <person name="Jarju S."/>
            <person name="Secka A."/>
            <person name="Antonio M."/>
            <person name="Oren A."/>
            <person name="Chaudhuri R.R."/>
            <person name="La Ragione R."/>
            <person name="Hildebrand F."/>
            <person name="Pallen M.J."/>
        </authorList>
    </citation>
    <scope>NUCLEOTIDE SEQUENCE</scope>
    <source>
        <strain evidence="5">9264</strain>
    </source>
</reference>
<dbReference type="PROSITE" id="PS51295">
    <property type="entry name" value="CRM"/>
    <property type="match status" value="1"/>
</dbReference>
<reference evidence="5" key="2">
    <citation type="submission" date="2021-04" db="EMBL/GenBank/DDBJ databases">
        <authorList>
            <person name="Gilroy R."/>
        </authorList>
    </citation>
    <scope>NUCLEOTIDE SEQUENCE</scope>
    <source>
        <strain evidence="5">9264</strain>
    </source>
</reference>
<feature type="region of interest" description="Disordered" evidence="3">
    <location>
        <begin position="111"/>
        <end position="174"/>
    </location>
</feature>
<protein>
    <submittedName>
        <fullName evidence="5">YhbY family RNA-binding protein</fullName>
    </submittedName>
</protein>
<accession>A0A9D2RFH7</accession>
<proteinExistence type="predicted"/>
<evidence type="ECO:0000256" key="1">
    <source>
        <dbReference type="ARBA" id="ARBA00022884"/>
    </source>
</evidence>
<evidence type="ECO:0000313" key="6">
    <source>
        <dbReference type="Proteomes" id="UP000823889"/>
    </source>
</evidence>
<dbReference type="InterPro" id="IPR035920">
    <property type="entry name" value="YhbY-like_sf"/>
</dbReference>
<evidence type="ECO:0000259" key="4">
    <source>
        <dbReference type="PROSITE" id="PS51295"/>
    </source>
</evidence>
<sequence>MPTLNITPRQRSALRAAAHALKPVVQIGDKGLTEAVIKEINVHLNAHQLIKIRIAGDDREFRLSTLTTICERLEAAPVHHLGKILTIYRRNPSLDPVLPDDLPRTRALRKPNEEYIPKKQAAADQGKPKKSARSSRPTAPARPARPNSTASRAARPRTGSALSLRAGARRTRAK</sequence>
<dbReference type="Proteomes" id="UP000823889">
    <property type="component" value="Unassembled WGS sequence"/>
</dbReference>
<dbReference type="InterPro" id="IPR001890">
    <property type="entry name" value="RNA-binding_CRM"/>
</dbReference>
<dbReference type="AlphaFoldDB" id="A0A9D2RFH7"/>
<dbReference type="PANTHER" id="PTHR40065">
    <property type="entry name" value="RNA-BINDING PROTEIN YHBY"/>
    <property type="match status" value="1"/>
</dbReference>
<dbReference type="Gene3D" id="3.30.110.60">
    <property type="entry name" value="YhbY-like"/>
    <property type="match status" value="1"/>
</dbReference>
<feature type="compositionally biased region" description="Low complexity" evidence="3">
    <location>
        <begin position="134"/>
        <end position="158"/>
    </location>
</feature>